<evidence type="ECO:0000256" key="1">
    <source>
        <dbReference type="SAM" id="Phobius"/>
    </source>
</evidence>
<keyword evidence="3" id="KW-1185">Reference proteome</keyword>
<reference evidence="2 3" key="1">
    <citation type="submission" date="2022-04" db="EMBL/GenBank/DDBJ databases">
        <title>Genome sequence of soybean root-associated Caulobacter segnis RL271.</title>
        <authorList>
            <person name="Longley R."/>
            <person name="Bonito G."/>
            <person name="Trigodet F."/>
            <person name="Crosson S."/>
            <person name="Fiebig A."/>
        </authorList>
    </citation>
    <scope>NUCLEOTIDE SEQUENCE [LARGE SCALE GENOMIC DNA]</scope>
    <source>
        <strain evidence="2 3">RL271</strain>
    </source>
</reference>
<dbReference type="InterPro" id="IPR005625">
    <property type="entry name" value="PepSY-ass_TM"/>
</dbReference>
<keyword evidence="1" id="KW-0812">Transmembrane</keyword>
<name>A0ABY4ZS15_9CAUL</name>
<dbReference type="EMBL" id="CP096040">
    <property type="protein sequence ID" value="USQ95460.1"/>
    <property type="molecule type" value="Genomic_DNA"/>
</dbReference>
<feature type="transmembrane region" description="Helical" evidence="1">
    <location>
        <begin position="60"/>
        <end position="80"/>
    </location>
</feature>
<dbReference type="Proteomes" id="UP001057520">
    <property type="component" value="Chromosome"/>
</dbReference>
<evidence type="ECO:0000313" key="2">
    <source>
        <dbReference type="EMBL" id="USQ95460.1"/>
    </source>
</evidence>
<evidence type="ECO:0000313" key="3">
    <source>
        <dbReference type="Proteomes" id="UP001057520"/>
    </source>
</evidence>
<keyword evidence="1" id="KW-1133">Transmembrane helix</keyword>
<sequence length="86" mass="8883">MADPLHFGTVGGAVTKLIWFVFGLVLTSLSVSGVAVYALRLSRDGGIATAWASAWRGMGLWRWPALAGIGIALALLPALFQAAGGD</sequence>
<accession>A0ABY4ZS15</accession>
<dbReference type="Pfam" id="PF03929">
    <property type="entry name" value="PepSY_TM"/>
    <property type="match status" value="1"/>
</dbReference>
<proteinExistence type="predicted"/>
<keyword evidence="1" id="KW-0472">Membrane</keyword>
<protein>
    <submittedName>
        <fullName evidence="2">PepSY domain-containing protein</fullName>
    </submittedName>
</protein>
<gene>
    <name evidence="2" type="ORF">MZV50_23415</name>
</gene>
<feature type="transmembrane region" description="Helical" evidence="1">
    <location>
        <begin position="17"/>
        <end position="39"/>
    </location>
</feature>
<organism evidence="2 3">
    <name type="scientific">Caulobacter segnis</name>
    <dbReference type="NCBI Taxonomy" id="88688"/>
    <lineage>
        <taxon>Bacteria</taxon>
        <taxon>Pseudomonadati</taxon>
        <taxon>Pseudomonadota</taxon>
        <taxon>Alphaproteobacteria</taxon>
        <taxon>Caulobacterales</taxon>
        <taxon>Caulobacteraceae</taxon>
        <taxon>Caulobacter</taxon>
    </lineage>
</organism>